<proteinExistence type="predicted"/>
<dbReference type="AlphaFoldDB" id="A0A9Q3CCS5"/>
<organism evidence="2 3">
    <name type="scientific">Austropuccinia psidii MF-1</name>
    <dbReference type="NCBI Taxonomy" id="1389203"/>
    <lineage>
        <taxon>Eukaryota</taxon>
        <taxon>Fungi</taxon>
        <taxon>Dikarya</taxon>
        <taxon>Basidiomycota</taxon>
        <taxon>Pucciniomycotina</taxon>
        <taxon>Pucciniomycetes</taxon>
        <taxon>Pucciniales</taxon>
        <taxon>Sphaerophragmiaceae</taxon>
        <taxon>Austropuccinia</taxon>
    </lineage>
</organism>
<feature type="compositionally biased region" description="Basic and acidic residues" evidence="1">
    <location>
        <begin position="67"/>
        <end position="78"/>
    </location>
</feature>
<reference evidence="2" key="1">
    <citation type="submission" date="2021-03" db="EMBL/GenBank/DDBJ databases">
        <title>Draft genome sequence of rust myrtle Austropuccinia psidii MF-1, a brazilian biotype.</title>
        <authorList>
            <person name="Quecine M.C."/>
            <person name="Pachon D.M.R."/>
            <person name="Bonatelli M.L."/>
            <person name="Correr F.H."/>
            <person name="Franceschini L.M."/>
            <person name="Leite T.F."/>
            <person name="Margarido G.R.A."/>
            <person name="Almeida C.A."/>
            <person name="Ferrarezi J.A."/>
            <person name="Labate C.A."/>
        </authorList>
    </citation>
    <scope>NUCLEOTIDE SEQUENCE</scope>
    <source>
        <strain evidence="2">MF-1</strain>
    </source>
</reference>
<name>A0A9Q3CCS5_9BASI</name>
<gene>
    <name evidence="2" type="ORF">O181_021027</name>
</gene>
<comment type="caution">
    <text evidence="2">The sequence shown here is derived from an EMBL/GenBank/DDBJ whole genome shotgun (WGS) entry which is preliminary data.</text>
</comment>
<evidence type="ECO:0000313" key="3">
    <source>
        <dbReference type="Proteomes" id="UP000765509"/>
    </source>
</evidence>
<evidence type="ECO:0000256" key="1">
    <source>
        <dbReference type="SAM" id="MobiDB-lite"/>
    </source>
</evidence>
<dbReference type="EMBL" id="AVOT02006337">
    <property type="protein sequence ID" value="MBW0481312.1"/>
    <property type="molecule type" value="Genomic_DNA"/>
</dbReference>
<protein>
    <submittedName>
        <fullName evidence="2">Uncharacterized protein</fullName>
    </submittedName>
</protein>
<accession>A0A9Q3CCS5</accession>
<feature type="compositionally biased region" description="Low complexity" evidence="1">
    <location>
        <begin position="56"/>
        <end position="66"/>
    </location>
</feature>
<keyword evidence="3" id="KW-1185">Reference proteome</keyword>
<dbReference type="Proteomes" id="UP000765509">
    <property type="component" value="Unassembled WGS sequence"/>
</dbReference>
<feature type="region of interest" description="Disordered" evidence="1">
    <location>
        <begin position="43"/>
        <end position="89"/>
    </location>
</feature>
<evidence type="ECO:0000313" key="2">
    <source>
        <dbReference type="EMBL" id="MBW0481312.1"/>
    </source>
</evidence>
<sequence length="125" mass="13441">MACKKTAWQLTPGPSGTPWSEDLFRSKKETGPLLISAFYSGEPNLPPFVEPSQYDGPSISGPSQSSESHEDASTHEPEPGVAPMKSMEDPVGKSPLLFFSCSQLSLTPPSTISNLSCYSPLCNYN</sequence>
<feature type="region of interest" description="Disordered" evidence="1">
    <location>
        <begin position="1"/>
        <end position="23"/>
    </location>
</feature>
<feature type="compositionally biased region" description="Polar residues" evidence="1">
    <location>
        <begin position="8"/>
        <end position="18"/>
    </location>
</feature>